<gene>
    <name evidence="2" type="ORF">D0809_11285</name>
    <name evidence="1" type="ORF">EV142_103373</name>
</gene>
<reference evidence="1" key="3">
    <citation type="submission" date="2019-03" db="EMBL/GenBank/DDBJ databases">
        <authorList>
            <person name="Whitman W."/>
            <person name="Huntemann M."/>
            <person name="Clum A."/>
            <person name="Pillay M."/>
            <person name="Palaniappan K."/>
            <person name="Varghese N."/>
            <person name="Mikhailova N."/>
            <person name="Stamatis D."/>
            <person name="Reddy T."/>
            <person name="Daum C."/>
            <person name="Shapiro N."/>
            <person name="Ivanova N."/>
            <person name="Kyrpides N."/>
            <person name="Woyke T."/>
        </authorList>
    </citation>
    <scope>NUCLEOTIDE SEQUENCE</scope>
    <source>
        <strain evidence="1">P5626</strain>
    </source>
</reference>
<reference evidence="2 4" key="2">
    <citation type="journal article" date="2018" name="Syst. Appl. Microbiol.">
        <title>Flavobacterium circumlabens sp. nov. and Flavobacterium cupreum sp. nov., two psychrotrophic species isolated from Antarctic environmental samples.</title>
        <authorList>
            <person name="Kralova S."/>
            <person name="Busse H.J."/>
            <person name="Svec P."/>
            <person name="Maslanova I."/>
            <person name="Stankova E."/>
            <person name="Bartak M."/>
            <person name="Sedlacek I."/>
        </authorList>
    </citation>
    <scope>NUCLEOTIDE SEQUENCE [LARGE SCALE GENOMIC DNA]</scope>
    <source>
        <strain evidence="2 4">CCM 8828</strain>
    </source>
</reference>
<evidence type="ECO:0000313" key="4">
    <source>
        <dbReference type="Proteomes" id="UP000298340"/>
    </source>
</evidence>
<organism evidence="2 4">
    <name type="scientific">Flavobacterium circumlabens</name>
    <dbReference type="NCBI Taxonomy" id="2133765"/>
    <lineage>
        <taxon>Bacteria</taxon>
        <taxon>Pseudomonadati</taxon>
        <taxon>Bacteroidota</taxon>
        <taxon>Flavobacteriia</taxon>
        <taxon>Flavobacteriales</taxon>
        <taxon>Flavobacteriaceae</taxon>
        <taxon>Flavobacterium</taxon>
    </lineage>
</organism>
<dbReference type="AlphaFoldDB" id="A0A4Y7UDP2"/>
<reference evidence="1 3" key="1">
    <citation type="journal article" date="2015" name="Stand. Genomic Sci.">
        <title>Genomic Encyclopedia of Bacterial and Archaeal Type Strains, Phase III: the genomes of soil and plant-associated and newly described type strains.</title>
        <authorList>
            <person name="Whitman W.B."/>
            <person name="Woyke T."/>
            <person name="Klenk H.P."/>
            <person name="Zhou Y."/>
            <person name="Lilburn T.G."/>
            <person name="Beck B.J."/>
            <person name="De Vos P."/>
            <person name="Vandamme P."/>
            <person name="Eisen J.A."/>
            <person name="Garrity G."/>
            <person name="Hugenholtz P."/>
            <person name="Kyrpides N.C."/>
        </authorList>
    </citation>
    <scope>NUCLEOTIDE SEQUENCE [LARGE SCALE GENOMIC DNA]</scope>
    <source>
        <strain evidence="1 3">P5626</strain>
    </source>
</reference>
<dbReference type="Proteomes" id="UP000295270">
    <property type="component" value="Unassembled WGS sequence"/>
</dbReference>
<accession>A0A4Y7UDP2</accession>
<evidence type="ECO:0000313" key="3">
    <source>
        <dbReference type="Proteomes" id="UP000295270"/>
    </source>
</evidence>
<sequence>MWVMEKDKKIGEVLGIQQEEMAVLLIVPLSQWAMYAVGERGLPKEAHQKLAEMLAFLQQQDEDAADNITAAKGPGSKAMKFCEDELMRNQKKQNTIATQLEKCKAKYTSARNGLKLAGFLTGKMQEKWQEEQLLIIKKRTEAVIERNNLELQAEYECKLRLLKEQEVSLKKELSGR</sequence>
<protein>
    <submittedName>
        <fullName evidence="2">Uncharacterized protein</fullName>
    </submittedName>
</protein>
<evidence type="ECO:0000313" key="2">
    <source>
        <dbReference type="EMBL" id="TEB44331.1"/>
    </source>
</evidence>
<evidence type="ECO:0000313" key="1">
    <source>
        <dbReference type="EMBL" id="TCN58926.1"/>
    </source>
</evidence>
<comment type="caution">
    <text evidence="2">The sequence shown here is derived from an EMBL/GenBank/DDBJ whole genome shotgun (WGS) entry which is preliminary data.</text>
</comment>
<name>A0A4Y7UDP2_9FLAO</name>
<dbReference type="EMBL" id="SLWA01000003">
    <property type="protein sequence ID" value="TCN58926.1"/>
    <property type="molecule type" value="Genomic_DNA"/>
</dbReference>
<dbReference type="EMBL" id="QWDN01000003">
    <property type="protein sequence ID" value="TEB44331.1"/>
    <property type="molecule type" value="Genomic_DNA"/>
</dbReference>
<dbReference type="Proteomes" id="UP000298340">
    <property type="component" value="Unassembled WGS sequence"/>
</dbReference>
<proteinExistence type="predicted"/>
<keyword evidence="3" id="KW-1185">Reference proteome</keyword>